<proteinExistence type="predicted"/>
<protein>
    <submittedName>
        <fullName evidence="1">Uncharacterized protein</fullName>
    </submittedName>
</protein>
<organism evidence="1 2">
    <name type="scientific">Necator americanus</name>
    <name type="common">Human hookworm</name>
    <dbReference type="NCBI Taxonomy" id="51031"/>
    <lineage>
        <taxon>Eukaryota</taxon>
        <taxon>Metazoa</taxon>
        <taxon>Ecdysozoa</taxon>
        <taxon>Nematoda</taxon>
        <taxon>Chromadorea</taxon>
        <taxon>Rhabditida</taxon>
        <taxon>Rhabditina</taxon>
        <taxon>Rhabditomorpha</taxon>
        <taxon>Strongyloidea</taxon>
        <taxon>Ancylostomatidae</taxon>
        <taxon>Bunostominae</taxon>
        <taxon>Necator</taxon>
    </lineage>
</organism>
<accession>A0ABR1CG92</accession>
<keyword evidence="2" id="KW-1185">Reference proteome</keyword>
<dbReference type="Proteomes" id="UP001303046">
    <property type="component" value="Unassembled WGS sequence"/>
</dbReference>
<dbReference type="EMBL" id="JAVFWL010000002">
    <property type="protein sequence ID" value="KAK6736865.1"/>
    <property type="molecule type" value="Genomic_DNA"/>
</dbReference>
<comment type="caution">
    <text evidence="1">The sequence shown here is derived from an EMBL/GenBank/DDBJ whole genome shotgun (WGS) entry which is preliminary data.</text>
</comment>
<reference evidence="1 2" key="1">
    <citation type="submission" date="2023-08" db="EMBL/GenBank/DDBJ databases">
        <title>A Necator americanus chromosomal reference genome.</title>
        <authorList>
            <person name="Ilik V."/>
            <person name="Petrzelkova K.J."/>
            <person name="Pardy F."/>
            <person name="Fuh T."/>
            <person name="Niatou-Singa F.S."/>
            <person name="Gouil Q."/>
            <person name="Baker L."/>
            <person name="Ritchie M.E."/>
            <person name="Jex A.R."/>
            <person name="Gazzola D."/>
            <person name="Li H."/>
            <person name="Toshio Fujiwara R."/>
            <person name="Zhan B."/>
            <person name="Aroian R.V."/>
            <person name="Pafco B."/>
            <person name="Schwarz E.M."/>
        </authorList>
    </citation>
    <scope>NUCLEOTIDE SEQUENCE [LARGE SCALE GENOMIC DNA]</scope>
    <source>
        <strain evidence="1 2">Aroian</strain>
        <tissue evidence="1">Whole animal</tissue>
    </source>
</reference>
<gene>
    <name evidence="1" type="primary">Necator_chrII.g7306</name>
    <name evidence="1" type="ORF">RB195_019513</name>
</gene>
<evidence type="ECO:0000313" key="2">
    <source>
        <dbReference type="Proteomes" id="UP001303046"/>
    </source>
</evidence>
<name>A0ABR1CG92_NECAM</name>
<sequence>MPSIVLRRCLQDTNRVLHMMAKLNRNCLATASCLTQVTTSKVLYIGLVSELQQLFVDTCHQVVEPFKHSIGTITLLTMNTRSIGDRPERQDEGQLACRFFTVLTDNQDHTENFDFFLSMKIVKAGVGPYLLIRKHPIRLVSCSKGSMLTAIFVLTPNPPTSLLSHVHKHSSSPVPYTAFSGWRRFDSVSPITSYLNFMACIIRSSTAVEVPIVILVLFHLGTLPGPTCGIQWHYEHPILAQQKQGVHLLNPPASQDKYKVAFSQRLTPIRHLVTHVAS</sequence>
<evidence type="ECO:0000313" key="1">
    <source>
        <dbReference type="EMBL" id="KAK6736865.1"/>
    </source>
</evidence>